<keyword evidence="3 6" id="KW-0812">Transmembrane</keyword>
<dbReference type="Pfam" id="PF04138">
    <property type="entry name" value="GtrA_DPMS_TM"/>
    <property type="match status" value="1"/>
</dbReference>
<feature type="transmembrane region" description="Helical" evidence="6">
    <location>
        <begin position="33"/>
        <end position="56"/>
    </location>
</feature>
<dbReference type="PANTHER" id="PTHR38459">
    <property type="entry name" value="PROPHAGE BACTOPRENOL-LINKED GLUCOSE TRANSLOCASE HOMOLOG"/>
    <property type="match status" value="1"/>
</dbReference>
<dbReference type="Proteomes" id="UP000009872">
    <property type="component" value="Unassembled WGS sequence"/>
</dbReference>
<dbReference type="PATRIC" id="fig|742727.4.peg.3168"/>
<evidence type="ECO:0000256" key="2">
    <source>
        <dbReference type="ARBA" id="ARBA00009399"/>
    </source>
</evidence>
<comment type="similarity">
    <text evidence="2">Belongs to the GtrA family.</text>
</comment>
<keyword evidence="9" id="KW-1185">Reference proteome</keyword>
<evidence type="ECO:0000313" key="9">
    <source>
        <dbReference type="Proteomes" id="UP000009872"/>
    </source>
</evidence>
<dbReference type="GO" id="GO:0005886">
    <property type="term" value="C:plasma membrane"/>
    <property type="evidence" value="ECO:0007669"/>
    <property type="project" value="TreeGrafter"/>
</dbReference>
<dbReference type="Gene3D" id="1.10.1760.20">
    <property type="match status" value="1"/>
</dbReference>
<gene>
    <name evidence="8" type="ORF">HMPREF9447_03101</name>
</gene>
<feature type="domain" description="GtrA/DPMS transmembrane" evidence="7">
    <location>
        <begin position="35"/>
        <end position="143"/>
    </location>
</feature>
<name>K9DYZ9_9BACE</name>
<comment type="caution">
    <text evidence="8">The sequence shown here is derived from an EMBL/GenBank/DDBJ whole genome shotgun (WGS) entry which is preliminary data.</text>
</comment>
<comment type="subcellular location">
    <subcellularLocation>
        <location evidence="1">Membrane</location>
        <topology evidence="1">Multi-pass membrane protein</topology>
    </subcellularLocation>
</comment>
<protein>
    <recommendedName>
        <fullName evidence="7">GtrA/DPMS transmembrane domain-containing protein</fullName>
    </recommendedName>
</protein>
<evidence type="ECO:0000256" key="1">
    <source>
        <dbReference type="ARBA" id="ARBA00004141"/>
    </source>
</evidence>
<dbReference type="InterPro" id="IPR007267">
    <property type="entry name" value="GtrA_DPMS_TM"/>
</dbReference>
<dbReference type="eggNOG" id="COG2246">
    <property type="taxonomic scope" value="Bacteria"/>
</dbReference>
<reference evidence="8 9" key="1">
    <citation type="submission" date="2012-09" db="EMBL/GenBank/DDBJ databases">
        <title>The Genome Sequence of Bacteroides oleiciplenus YIT 12058.</title>
        <authorList>
            <consortium name="The Broad Institute Genome Sequencing Platform"/>
            <person name="Earl A."/>
            <person name="Ward D."/>
            <person name="Feldgarden M."/>
            <person name="Gevers D."/>
            <person name="Morotomi M."/>
            <person name="Walker B."/>
            <person name="Young S.K."/>
            <person name="Zeng Q."/>
            <person name="Gargeya S."/>
            <person name="Fitzgerald M."/>
            <person name="Haas B."/>
            <person name="Abouelleil A."/>
            <person name="Alvarado L."/>
            <person name="Arachchi H.M."/>
            <person name="Berlin A.M."/>
            <person name="Chapman S.B."/>
            <person name="Goldberg J."/>
            <person name="Griggs A."/>
            <person name="Gujja S."/>
            <person name="Hansen M."/>
            <person name="Howarth C."/>
            <person name="Imamovic A."/>
            <person name="Larimer J."/>
            <person name="McCowen C."/>
            <person name="Montmayeur A."/>
            <person name="Murphy C."/>
            <person name="Neiman D."/>
            <person name="Pearson M."/>
            <person name="Priest M."/>
            <person name="Roberts A."/>
            <person name="Saif S."/>
            <person name="Shea T."/>
            <person name="Sisk P."/>
            <person name="Sykes S."/>
            <person name="Wortman J."/>
            <person name="Nusbaum C."/>
            <person name="Birren B."/>
        </authorList>
    </citation>
    <scope>NUCLEOTIDE SEQUENCE [LARGE SCALE GENOMIC DNA]</scope>
    <source>
        <strain evidence="8 9">YIT 12058</strain>
    </source>
</reference>
<feature type="transmembrane region" description="Helical" evidence="6">
    <location>
        <begin position="123"/>
        <end position="144"/>
    </location>
</feature>
<evidence type="ECO:0000256" key="3">
    <source>
        <dbReference type="ARBA" id="ARBA00022692"/>
    </source>
</evidence>
<dbReference type="AlphaFoldDB" id="K9DYZ9"/>
<dbReference type="GO" id="GO:0000271">
    <property type="term" value="P:polysaccharide biosynthetic process"/>
    <property type="evidence" value="ECO:0007669"/>
    <property type="project" value="InterPro"/>
</dbReference>
<dbReference type="STRING" id="742727.HMPREF9447_03101"/>
<keyword evidence="5 6" id="KW-0472">Membrane</keyword>
<dbReference type="EMBL" id="ADLF01000013">
    <property type="protein sequence ID" value="EKU89663.1"/>
    <property type="molecule type" value="Genomic_DNA"/>
</dbReference>
<evidence type="ECO:0000256" key="4">
    <source>
        <dbReference type="ARBA" id="ARBA00022989"/>
    </source>
</evidence>
<dbReference type="PANTHER" id="PTHR38459:SF1">
    <property type="entry name" value="PROPHAGE BACTOPRENOL-LINKED GLUCOSE TRANSLOCASE HOMOLOG"/>
    <property type="match status" value="1"/>
</dbReference>
<keyword evidence="4 6" id="KW-1133">Transmembrane helix</keyword>
<dbReference type="HOGENOM" id="CLU_083873_5_1_10"/>
<evidence type="ECO:0000256" key="5">
    <source>
        <dbReference type="ARBA" id="ARBA00023136"/>
    </source>
</evidence>
<dbReference type="InterPro" id="IPR051401">
    <property type="entry name" value="GtrA_CellWall_Glycosyl"/>
</dbReference>
<dbReference type="SUPFAM" id="SSF103481">
    <property type="entry name" value="Multidrug resistance efflux transporter EmrE"/>
    <property type="match status" value="1"/>
</dbReference>
<evidence type="ECO:0000313" key="8">
    <source>
        <dbReference type="EMBL" id="EKU89663.1"/>
    </source>
</evidence>
<proteinExistence type="inferred from homology"/>
<organism evidence="8 9">
    <name type="scientific">Bacteroides oleiciplenus YIT 12058</name>
    <dbReference type="NCBI Taxonomy" id="742727"/>
    <lineage>
        <taxon>Bacteria</taxon>
        <taxon>Pseudomonadati</taxon>
        <taxon>Bacteroidota</taxon>
        <taxon>Bacteroidia</taxon>
        <taxon>Bacteroidales</taxon>
        <taxon>Bacteroidaceae</taxon>
        <taxon>Bacteroides</taxon>
    </lineage>
</organism>
<evidence type="ECO:0000259" key="7">
    <source>
        <dbReference type="Pfam" id="PF04138"/>
    </source>
</evidence>
<accession>K9DYZ9</accession>
<feature type="transmembrane region" description="Helical" evidence="6">
    <location>
        <begin position="62"/>
        <end position="84"/>
    </location>
</feature>
<sequence>MISARKSTIILQQCLTLPPQIKKMKKLKQLPEFIRFALVGIFATALHYGLYFLFQWFINANIAYTIGYVISFIANFYLTAYFTFNRKPSWRKAFGFGGAHLVNYLLHMGLFNLFLWIGLPKTMAPIPVFCIAIPVNFLLVRFIFKKR</sequence>
<evidence type="ECO:0000256" key="6">
    <source>
        <dbReference type="SAM" id="Phobius"/>
    </source>
</evidence>
<feature type="transmembrane region" description="Helical" evidence="6">
    <location>
        <begin position="96"/>
        <end position="117"/>
    </location>
</feature>
<dbReference type="InterPro" id="IPR037185">
    <property type="entry name" value="EmrE-like"/>
</dbReference>